<dbReference type="AlphaFoldDB" id="A0A920CW30"/>
<reference evidence="1 2" key="1">
    <citation type="submission" date="2021-03" db="EMBL/GenBank/DDBJ databases">
        <title>Antimicrobial resistance genes in bacteria isolated from Japanese honey, and their potential for conferring macrolide and lincosamide resistance in the American foulbrood pathogen Paenibacillus larvae.</title>
        <authorList>
            <person name="Okamoto M."/>
            <person name="Kumagai M."/>
            <person name="Kanamori H."/>
            <person name="Takamatsu D."/>
        </authorList>
    </citation>
    <scope>NUCLEOTIDE SEQUENCE [LARGE SCALE GENOMIC DNA]</scope>
    <source>
        <strain evidence="1 2">J34TS1</strain>
    </source>
</reference>
<dbReference type="Proteomes" id="UP000682811">
    <property type="component" value="Unassembled WGS sequence"/>
</dbReference>
<proteinExistence type="predicted"/>
<protein>
    <submittedName>
        <fullName evidence="1">Uncharacterized protein</fullName>
    </submittedName>
</protein>
<accession>A0A920CW30</accession>
<keyword evidence="2" id="KW-1185">Reference proteome</keyword>
<evidence type="ECO:0000313" key="1">
    <source>
        <dbReference type="EMBL" id="GIO50968.1"/>
    </source>
</evidence>
<comment type="caution">
    <text evidence="1">The sequence shown here is derived from an EMBL/GenBank/DDBJ whole genome shotgun (WGS) entry which is preliminary data.</text>
</comment>
<organism evidence="1 2">
    <name type="scientific">Paenibacillus azoreducens</name>
    <dbReference type="NCBI Taxonomy" id="116718"/>
    <lineage>
        <taxon>Bacteria</taxon>
        <taxon>Bacillati</taxon>
        <taxon>Bacillota</taxon>
        <taxon>Bacilli</taxon>
        <taxon>Bacillales</taxon>
        <taxon>Paenibacillaceae</taxon>
        <taxon>Paenibacillus</taxon>
    </lineage>
</organism>
<evidence type="ECO:0000313" key="2">
    <source>
        <dbReference type="Proteomes" id="UP000682811"/>
    </source>
</evidence>
<dbReference type="RefSeq" id="WP_194233964.1">
    <property type="nucleotide sequence ID" value="NZ_AP025343.1"/>
</dbReference>
<dbReference type="EMBL" id="BORT01000041">
    <property type="protein sequence ID" value="GIO50968.1"/>
    <property type="molecule type" value="Genomic_DNA"/>
</dbReference>
<name>A0A920CW30_9BACL</name>
<sequence>MTQFNQDKTTEYLLQFCYNCEHACNCDTEEKCRECWAEQGLLEEQQQDETRYFLDLVHA</sequence>
<gene>
    <name evidence="1" type="ORF">J34TS1_57330</name>
</gene>